<evidence type="ECO:0000313" key="3">
    <source>
        <dbReference type="Proteomes" id="UP001601444"/>
    </source>
</evidence>
<reference evidence="2 3" key="1">
    <citation type="submission" date="2024-10" db="EMBL/GenBank/DDBJ databases">
        <title>The Natural Products Discovery Center: Release of the First 8490 Sequenced Strains for Exploring Actinobacteria Biosynthetic Diversity.</title>
        <authorList>
            <person name="Kalkreuter E."/>
            <person name="Kautsar S.A."/>
            <person name="Yang D."/>
            <person name="Bader C.D."/>
            <person name="Teijaro C.N."/>
            <person name="Fluegel L."/>
            <person name="Davis C.M."/>
            <person name="Simpson J.R."/>
            <person name="Lauterbach L."/>
            <person name="Steele A.D."/>
            <person name="Gui C."/>
            <person name="Meng S."/>
            <person name="Li G."/>
            <person name="Viehrig K."/>
            <person name="Ye F."/>
            <person name="Su P."/>
            <person name="Kiefer A.F."/>
            <person name="Nichols A."/>
            <person name="Cepeda A.J."/>
            <person name="Yan W."/>
            <person name="Fan B."/>
            <person name="Jiang Y."/>
            <person name="Adhikari A."/>
            <person name="Zheng C.-J."/>
            <person name="Schuster L."/>
            <person name="Cowan T.M."/>
            <person name="Smanski M.J."/>
            <person name="Chevrette M.G."/>
            <person name="De Carvalho L.P.S."/>
            <person name="Shen B."/>
        </authorList>
    </citation>
    <scope>NUCLEOTIDE SEQUENCE [LARGE SCALE GENOMIC DNA]</scope>
    <source>
        <strain evidence="2 3">NPDC004045</strain>
    </source>
</reference>
<name>A0ABW6PU86_9NOCA</name>
<dbReference type="RefSeq" id="WP_387702187.1">
    <property type="nucleotide sequence ID" value="NZ_JBIAMX010000016.1"/>
</dbReference>
<dbReference type="EMBL" id="JBIAMX010000016">
    <property type="protein sequence ID" value="MFF0545758.1"/>
    <property type="molecule type" value="Genomic_DNA"/>
</dbReference>
<comment type="caution">
    <text evidence="2">The sequence shown here is derived from an EMBL/GenBank/DDBJ whole genome shotgun (WGS) entry which is preliminary data.</text>
</comment>
<dbReference type="InterPro" id="IPR014229">
    <property type="entry name" value="Spore_YtfJ"/>
</dbReference>
<sequence length="108" mass="10797">MTIDDVTKAVKDTMTVSRVYSDPIERGGTTLIEVAAVSGGAGGGDGGDEHGNGSGAGFGVGAKPVGVYVVTNGKVAWRPAIDVNRLMLVVGTVAVGALIVGARMAARR</sequence>
<gene>
    <name evidence="2" type="ORF">ACFYTF_23250</name>
</gene>
<evidence type="ECO:0000313" key="2">
    <source>
        <dbReference type="EMBL" id="MFF0545758.1"/>
    </source>
</evidence>
<accession>A0ABW6PU86</accession>
<proteinExistence type="predicted"/>
<keyword evidence="1" id="KW-0472">Membrane</keyword>
<dbReference type="Proteomes" id="UP001601444">
    <property type="component" value="Unassembled WGS sequence"/>
</dbReference>
<keyword evidence="3" id="KW-1185">Reference proteome</keyword>
<dbReference type="Pfam" id="PF09579">
    <property type="entry name" value="Spore_YtfJ"/>
    <property type="match status" value="1"/>
</dbReference>
<feature type="transmembrane region" description="Helical" evidence="1">
    <location>
        <begin position="86"/>
        <end position="106"/>
    </location>
</feature>
<organism evidence="2 3">
    <name type="scientific">Nocardia thailandica</name>
    <dbReference type="NCBI Taxonomy" id="257275"/>
    <lineage>
        <taxon>Bacteria</taxon>
        <taxon>Bacillati</taxon>
        <taxon>Actinomycetota</taxon>
        <taxon>Actinomycetes</taxon>
        <taxon>Mycobacteriales</taxon>
        <taxon>Nocardiaceae</taxon>
        <taxon>Nocardia</taxon>
    </lineage>
</organism>
<evidence type="ECO:0000256" key="1">
    <source>
        <dbReference type="SAM" id="Phobius"/>
    </source>
</evidence>
<keyword evidence="1" id="KW-0812">Transmembrane</keyword>
<keyword evidence="1" id="KW-1133">Transmembrane helix</keyword>
<protein>
    <submittedName>
        <fullName evidence="2">Spore germination protein GerW family protein</fullName>
    </submittedName>
</protein>